<gene>
    <name evidence="3" type="ORF">BEI59_34610</name>
    <name evidence="2" type="ORF">BEI61_03961</name>
    <name evidence="4" type="ORF">BEI63_01485</name>
</gene>
<dbReference type="RefSeq" id="WP_069153703.1">
    <property type="nucleotide sequence ID" value="NZ_DBFYTW010000253.1"/>
</dbReference>
<evidence type="ECO:0000313" key="5">
    <source>
        <dbReference type="Proteomes" id="UP000094067"/>
    </source>
</evidence>
<accession>A0A1E3A3W8</accession>
<dbReference type="Proteomes" id="UP000094067">
    <property type="component" value="Unassembled WGS sequence"/>
</dbReference>
<feature type="transmembrane region" description="Helical" evidence="1">
    <location>
        <begin position="79"/>
        <end position="100"/>
    </location>
</feature>
<dbReference type="OrthoDB" id="9790723at2"/>
<evidence type="ECO:0000313" key="6">
    <source>
        <dbReference type="Proteomes" id="UP000094271"/>
    </source>
</evidence>
<evidence type="ECO:0000256" key="1">
    <source>
        <dbReference type="SAM" id="Phobius"/>
    </source>
</evidence>
<proteinExistence type="predicted"/>
<evidence type="ECO:0000313" key="2">
    <source>
        <dbReference type="EMBL" id="ODM03167.1"/>
    </source>
</evidence>
<evidence type="ECO:0000313" key="3">
    <source>
        <dbReference type="EMBL" id="ODR37822.1"/>
    </source>
</evidence>
<feature type="transmembrane region" description="Helical" evidence="1">
    <location>
        <begin position="49"/>
        <end position="73"/>
    </location>
</feature>
<sequence length="227" mass="26713">MKNIYEKYKHIIPFALYFLVYMTWFSWLEQRHIWQYQIIHLAIDDYIPFNEIFVIPYFLWFVYVPGVVLYLAFHNKDDYYRSAIFLCTGMTVFLLVSTFFPNGQRLRPIVMPRDNILTQMVASLYRTDTPTNLWPSIHVYNSLGAHIALSRSQAGKKKWVRVSSGILCVSIILATVFIKQHSVFDMLTAFVMAAAMYGIVYHYDVLIYLKQHRTARRAAKTARNEAK</sequence>
<reference evidence="4 7" key="2">
    <citation type="submission" date="2016-08" db="EMBL/GenBank/DDBJ databases">
        <title>Characterization of Isolates of Eisenbergiella tayi Derived from Blood Cultures, Using Whole Genome Sequencing.</title>
        <authorList>
            <person name="Bernier A.-M."/>
            <person name="Burdz T."/>
            <person name="Wiebe D."/>
            <person name="Bernard K."/>
        </authorList>
    </citation>
    <scope>NUCLEOTIDE SEQUENCE [LARGE SCALE GENOMIC DNA]</scope>
    <source>
        <strain evidence="4 7">NML120146</strain>
    </source>
</reference>
<dbReference type="EMBL" id="MEHA01000048">
    <property type="protein sequence ID" value="ODR37822.1"/>
    <property type="molecule type" value="Genomic_DNA"/>
</dbReference>
<organism evidence="2 5">
    <name type="scientific">Eisenbergiella tayi</name>
    <dbReference type="NCBI Taxonomy" id="1432052"/>
    <lineage>
        <taxon>Bacteria</taxon>
        <taxon>Bacillati</taxon>
        <taxon>Bacillota</taxon>
        <taxon>Clostridia</taxon>
        <taxon>Lachnospirales</taxon>
        <taxon>Lachnospiraceae</taxon>
        <taxon>Eisenbergiella</taxon>
    </lineage>
</organism>
<evidence type="ECO:0000313" key="7">
    <source>
        <dbReference type="Proteomes" id="UP000094869"/>
    </source>
</evidence>
<feature type="transmembrane region" description="Helical" evidence="1">
    <location>
        <begin position="12"/>
        <end position="28"/>
    </location>
</feature>
<feature type="transmembrane region" description="Helical" evidence="1">
    <location>
        <begin position="190"/>
        <end position="209"/>
    </location>
</feature>
<reference evidence="3 6" key="3">
    <citation type="submission" date="2016-08" db="EMBL/GenBank/DDBJ databases">
        <authorList>
            <person name="Seilhamer J.J."/>
        </authorList>
    </citation>
    <scope>NUCLEOTIDE SEQUENCE [LARGE SCALE GENOMIC DNA]</scope>
    <source>
        <strain evidence="3 6">NML150140-1</strain>
    </source>
</reference>
<dbReference type="PATRIC" id="fig|1432052.4.peg.4387"/>
<feature type="transmembrane region" description="Helical" evidence="1">
    <location>
        <begin position="159"/>
        <end position="178"/>
    </location>
</feature>
<dbReference type="Proteomes" id="UP000094271">
    <property type="component" value="Unassembled WGS sequence"/>
</dbReference>
<keyword evidence="7" id="KW-1185">Reference proteome</keyword>
<evidence type="ECO:0000313" key="4">
    <source>
        <dbReference type="EMBL" id="ODR61628.1"/>
    </source>
</evidence>
<keyword evidence="1" id="KW-0812">Transmembrane</keyword>
<dbReference type="EMBL" id="MEHD01000006">
    <property type="protein sequence ID" value="ODR61628.1"/>
    <property type="molecule type" value="Genomic_DNA"/>
</dbReference>
<dbReference type="Proteomes" id="UP000094869">
    <property type="component" value="Unassembled WGS sequence"/>
</dbReference>
<dbReference type="EMBL" id="MCGH01000003">
    <property type="protein sequence ID" value="ODM03167.1"/>
    <property type="molecule type" value="Genomic_DNA"/>
</dbReference>
<keyword evidence="1" id="KW-1133">Transmembrane helix</keyword>
<keyword evidence="1" id="KW-0472">Membrane</keyword>
<name>A0A1E3A3W8_9FIRM</name>
<reference evidence="2 5" key="1">
    <citation type="submission" date="2016-07" db="EMBL/GenBank/DDBJ databases">
        <title>Characterization of isolates of Eisenbergiella tayi derived from blood cultures, using whole genome sequencing.</title>
        <authorList>
            <person name="Burdz T."/>
            <person name="Wiebe D."/>
            <person name="Huynh C."/>
            <person name="Bernard K."/>
        </authorList>
    </citation>
    <scope>NUCLEOTIDE SEQUENCE [LARGE SCALE GENOMIC DNA]</scope>
    <source>
        <strain evidence="2 5">NML 110608</strain>
    </source>
</reference>
<dbReference type="AlphaFoldDB" id="A0A1E3A3W8"/>
<protein>
    <submittedName>
        <fullName evidence="2">PAP2 superfamily protein</fullName>
    </submittedName>
    <submittedName>
        <fullName evidence="3">Serine/threonine protein phosphatase</fullName>
    </submittedName>
</protein>
<comment type="caution">
    <text evidence="2">The sequence shown here is derived from an EMBL/GenBank/DDBJ whole genome shotgun (WGS) entry which is preliminary data.</text>
</comment>